<evidence type="ECO:0000313" key="3">
    <source>
        <dbReference type="Proteomes" id="UP000256941"/>
    </source>
</evidence>
<name>A0A3D9XPL0_PARVE</name>
<reference evidence="2 3" key="1">
    <citation type="submission" date="2018-08" db="EMBL/GenBank/DDBJ databases">
        <title>Genomic Encyclopedia of Archaeal and Bacterial Type Strains, Phase II (KMG-II): from individual species to whole genera.</title>
        <authorList>
            <person name="Goeker M."/>
        </authorList>
    </citation>
    <scope>NUCLEOTIDE SEQUENCE [LARGE SCALE GENOMIC DNA]</scope>
    <source>
        <strain evidence="2 3">DSM 17099</strain>
    </source>
</reference>
<feature type="compositionally biased region" description="Polar residues" evidence="1">
    <location>
        <begin position="229"/>
        <end position="249"/>
    </location>
</feature>
<dbReference type="RefSeq" id="WP_147304460.1">
    <property type="nucleotide sequence ID" value="NZ_CP038196.1"/>
</dbReference>
<sequence>MSGTVNIARSIFDHAVFADEPKTEREAWIWLIMEASWKPRTRRVGSVVVNTERGQLAASVRFLAGAWKWTAPKVQRYLKRLEKMEMIRSQADTGVTVITICNYDEYQGVAKSTDTVAIQSRYSADTNEKKDEIREEGNKKDAKASRADVAEPDPASPSFDEFWAVWPLGKISKKDAEKAFRKLSPQDRRLATERSRPWAEQWRRSHPHASPIHPATYLNAGRFNDEIQPSLTIINGSNHDRQSPQQNRHTAADDRFGRIADAAVRNRAPSRPDFGFG</sequence>
<feature type="compositionally biased region" description="Basic and acidic residues" evidence="1">
    <location>
        <begin position="182"/>
        <end position="203"/>
    </location>
</feature>
<dbReference type="AlphaFoldDB" id="A0A3D9XPL0"/>
<comment type="caution">
    <text evidence="2">The sequence shown here is derived from an EMBL/GenBank/DDBJ whole genome shotgun (WGS) entry which is preliminary data.</text>
</comment>
<evidence type="ECO:0000256" key="1">
    <source>
        <dbReference type="SAM" id="MobiDB-lite"/>
    </source>
</evidence>
<proteinExistence type="predicted"/>
<feature type="compositionally biased region" description="Basic and acidic residues" evidence="1">
    <location>
        <begin position="126"/>
        <end position="149"/>
    </location>
</feature>
<dbReference type="Proteomes" id="UP000256941">
    <property type="component" value="Unassembled WGS sequence"/>
</dbReference>
<feature type="region of interest" description="Disordered" evidence="1">
    <location>
        <begin position="182"/>
        <end position="211"/>
    </location>
</feature>
<organism evidence="2 3">
    <name type="scientific">Paracoccus versutus</name>
    <name type="common">Thiobacillus versutus</name>
    <dbReference type="NCBI Taxonomy" id="34007"/>
    <lineage>
        <taxon>Bacteria</taxon>
        <taxon>Pseudomonadati</taxon>
        <taxon>Pseudomonadota</taxon>
        <taxon>Alphaproteobacteria</taxon>
        <taxon>Rhodobacterales</taxon>
        <taxon>Paracoccaceae</taxon>
        <taxon>Paracoccus</taxon>
    </lineage>
</organism>
<protein>
    <submittedName>
        <fullName evidence="2">Uncharacterized protein</fullName>
    </submittedName>
</protein>
<dbReference type="EMBL" id="QTUJ01000001">
    <property type="protein sequence ID" value="REF72370.1"/>
    <property type="molecule type" value="Genomic_DNA"/>
</dbReference>
<accession>A0A3D9XPL0</accession>
<feature type="region of interest" description="Disordered" evidence="1">
    <location>
        <begin position="122"/>
        <end position="156"/>
    </location>
</feature>
<feature type="region of interest" description="Disordered" evidence="1">
    <location>
        <begin position="229"/>
        <end position="277"/>
    </location>
</feature>
<gene>
    <name evidence="2" type="ORF">BDD41_0840</name>
</gene>
<evidence type="ECO:0000313" key="2">
    <source>
        <dbReference type="EMBL" id="REF72370.1"/>
    </source>
</evidence>